<protein>
    <submittedName>
        <fullName evidence="3">Uncharacterized protein</fullName>
    </submittedName>
</protein>
<dbReference type="AlphaFoldDB" id="A0ABD3W6C8"/>
<reference evidence="3 4" key="1">
    <citation type="submission" date="2024-11" db="EMBL/GenBank/DDBJ databases">
        <title>Chromosome-level genome assembly of the freshwater bivalve Anodonta woodiana.</title>
        <authorList>
            <person name="Chen X."/>
        </authorList>
    </citation>
    <scope>NUCLEOTIDE SEQUENCE [LARGE SCALE GENOMIC DNA]</scope>
    <source>
        <strain evidence="3">MN2024</strain>
        <tissue evidence="3">Gills</tissue>
    </source>
</reference>
<evidence type="ECO:0000313" key="3">
    <source>
        <dbReference type="EMBL" id="KAL3869447.1"/>
    </source>
</evidence>
<evidence type="ECO:0000256" key="2">
    <source>
        <dbReference type="SAM" id="MobiDB-lite"/>
    </source>
</evidence>
<gene>
    <name evidence="3" type="ORF">ACJMK2_042128</name>
</gene>
<evidence type="ECO:0000313" key="4">
    <source>
        <dbReference type="Proteomes" id="UP001634394"/>
    </source>
</evidence>
<dbReference type="EMBL" id="JBJQND010000008">
    <property type="protein sequence ID" value="KAL3869447.1"/>
    <property type="molecule type" value="Genomic_DNA"/>
</dbReference>
<proteinExistence type="predicted"/>
<feature type="region of interest" description="Disordered" evidence="2">
    <location>
        <begin position="1"/>
        <end position="57"/>
    </location>
</feature>
<organism evidence="3 4">
    <name type="scientific">Sinanodonta woodiana</name>
    <name type="common">Chinese pond mussel</name>
    <name type="synonym">Anodonta woodiana</name>
    <dbReference type="NCBI Taxonomy" id="1069815"/>
    <lineage>
        <taxon>Eukaryota</taxon>
        <taxon>Metazoa</taxon>
        <taxon>Spiralia</taxon>
        <taxon>Lophotrochozoa</taxon>
        <taxon>Mollusca</taxon>
        <taxon>Bivalvia</taxon>
        <taxon>Autobranchia</taxon>
        <taxon>Heteroconchia</taxon>
        <taxon>Palaeoheterodonta</taxon>
        <taxon>Unionida</taxon>
        <taxon>Unionoidea</taxon>
        <taxon>Unionidae</taxon>
        <taxon>Unioninae</taxon>
        <taxon>Sinanodonta</taxon>
    </lineage>
</organism>
<sequence length="341" mass="39168">MASRSLVSKSAPKFRVHGQGYQKASEDDDLGASSNAEEKKSFADSLETDVEKQDNHEDNTTLVEQLLGINRTLEKQIDTLRLRLDFDARHHEVQKQAIVMQINSQIHDKDNEIENMKQKLQTKDSQLADLERDNEVKAETIRDLQRQLEALEKDVENAKGYADHIQAEISLLTEEKTRLEDGTAYGDKDDVIATLKKETDNLRSNLQLLEKELSKAKEAVTAQNSKIRSLENEKNNIRLKFTEELARMSQSMKMEVQKIRDVMKKQWEEMRFLREQNTSMSQDLKEIKNMLLNGCLEDNGKETIQTARTSVISIFNVSPLRPTPLALSKDSIKIVQMKRKP</sequence>
<evidence type="ECO:0000256" key="1">
    <source>
        <dbReference type="SAM" id="Coils"/>
    </source>
</evidence>
<feature type="coiled-coil region" evidence="1">
    <location>
        <begin position="192"/>
        <end position="290"/>
    </location>
</feature>
<dbReference type="Proteomes" id="UP001634394">
    <property type="component" value="Unassembled WGS sequence"/>
</dbReference>
<feature type="coiled-coil region" evidence="1">
    <location>
        <begin position="63"/>
        <end position="168"/>
    </location>
</feature>
<name>A0ABD3W6C8_SINWO</name>
<keyword evidence="1" id="KW-0175">Coiled coil</keyword>
<accession>A0ABD3W6C8</accession>
<keyword evidence="4" id="KW-1185">Reference proteome</keyword>
<comment type="caution">
    <text evidence="3">The sequence shown here is derived from an EMBL/GenBank/DDBJ whole genome shotgun (WGS) entry which is preliminary data.</text>
</comment>